<name>A0ABR2HAN4_9EUKA</name>
<dbReference type="Pfam" id="PF00069">
    <property type="entry name" value="Pkinase"/>
    <property type="match status" value="1"/>
</dbReference>
<evidence type="ECO:0000256" key="2">
    <source>
        <dbReference type="ARBA" id="ARBA00022679"/>
    </source>
</evidence>
<evidence type="ECO:0000259" key="7">
    <source>
        <dbReference type="PROSITE" id="PS50011"/>
    </source>
</evidence>
<feature type="compositionally biased region" description="Polar residues" evidence="6">
    <location>
        <begin position="417"/>
        <end position="433"/>
    </location>
</feature>
<protein>
    <recommendedName>
        <fullName evidence="7">Protein kinase domain-containing protein</fullName>
    </recommendedName>
</protein>
<dbReference type="PANTHER" id="PTHR24345">
    <property type="entry name" value="SERINE/THREONINE-PROTEIN KINASE PLK"/>
    <property type="match status" value="1"/>
</dbReference>
<keyword evidence="3" id="KW-0547">Nucleotide-binding</keyword>
<feature type="region of interest" description="Disordered" evidence="6">
    <location>
        <begin position="417"/>
        <end position="442"/>
    </location>
</feature>
<sequence>MKVISKKRYSKSKTALEALRNEIEIQKLVKHPNIISLDYSFSDELYQYFILEYCPGPNIREYLYKCENYRIKESEIRKILKDAIQGLVYLHDQGITHYDIKLENFVIGMDGNVKIGDFTLSTFQEGEKGKKFSIFGTFNYLSPEMIAKEERDETSKVDIWAIGVSTFYMLTGKPPFKGTSKEITSENILKGEIQFPLNFSISKEIKDFIFNIFQRDPHKRPSAKELLNHPFLTKNDIENVCLFKSSSLPPLNLVRYKQNEIIKQTWCQQLNDNKKNLPKHQNDNLKQPLCHQLESNKLNLCAPLNDSKQVSAKQQTTNAKENLCTPLNNDSKQVSAKQQTTNVKENLCTPLNNDSKQVSAKQQTTNAKENLCTPLNNDSKQVSAKQQTTNAKENLCTPLNNDSKQVSAKQQTTNAKENLCTPLNDSKQNYQQTTKEKPLLCPSNNENKQNFFVPPPNNIKPLLCPPINNNKQNLVRPPTTNVKPSPLCPPLNDNKHNLRRPPTSKQKPPLCPPLNDNKHNLRRPPTARFKSPLYPPHHNNKQISPRRPAVKRTLHSPRNQIKPLISKQHNSNPKQPQNLPHTETRPISPRMCILGDNGTISICADIKQTTSKSFIIPKYFVSRYFFVNDDFNYLLIDGTVGICFKDKSRIVMDPFEKFVQFYNNQTTESPEIIYLTNSNENEEPEFISLVKKASKHFKKIRFSYNLPRFNYDPKVYLHNITSFIKNEDSILFQLDDMNFQINFDDNVKMIILWNDKKLCFFRSFKEKCTLLDWNNVASMNSNSDELKKFKLAKVLLSNLSLTMC</sequence>
<keyword evidence="4" id="KW-0418">Kinase</keyword>
<keyword evidence="9" id="KW-1185">Reference proteome</keyword>
<evidence type="ECO:0000256" key="3">
    <source>
        <dbReference type="ARBA" id="ARBA00022741"/>
    </source>
</evidence>
<dbReference type="InterPro" id="IPR008271">
    <property type="entry name" value="Ser/Thr_kinase_AS"/>
</dbReference>
<dbReference type="Gene3D" id="3.30.1120.30">
    <property type="entry name" value="POLO box domain"/>
    <property type="match status" value="2"/>
</dbReference>
<feature type="compositionally biased region" description="Polar residues" evidence="6">
    <location>
        <begin position="474"/>
        <end position="483"/>
    </location>
</feature>
<dbReference type="Proteomes" id="UP001470230">
    <property type="component" value="Unassembled WGS sequence"/>
</dbReference>
<evidence type="ECO:0000256" key="6">
    <source>
        <dbReference type="SAM" id="MobiDB-lite"/>
    </source>
</evidence>
<dbReference type="EMBL" id="JAPFFF010000035">
    <property type="protein sequence ID" value="KAK8843304.1"/>
    <property type="molecule type" value="Genomic_DNA"/>
</dbReference>
<dbReference type="InterPro" id="IPR036947">
    <property type="entry name" value="POLO_box_dom_sf"/>
</dbReference>
<feature type="domain" description="Protein kinase" evidence="7">
    <location>
        <begin position="1"/>
        <end position="232"/>
    </location>
</feature>
<reference evidence="8 9" key="1">
    <citation type="submission" date="2024-04" db="EMBL/GenBank/DDBJ databases">
        <title>Tritrichomonas musculus Genome.</title>
        <authorList>
            <person name="Alves-Ferreira E."/>
            <person name="Grigg M."/>
            <person name="Lorenzi H."/>
            <person name="Galac M."/>
        </authorList>
    </citation>
    <scope>NUCLEOTIDE SEQUENCE [LARGE SCALE GENOMIC DNA]</scope>
    <source>
        <strain evidence="8 9">EAF2021</strain>
    </source>
</reference>
<dbReference type="Pfam" id="PF00659">
    <property type="entry name" value="POLO_box"/>
    <property type="match status" value="2"/>
</dbReference>
<dbReference type="PANTHER" id="PTHR24345:SF0">
    <property type="entry name" value="CELL CYCLE SERINE_THREONINE-PROTEIN KINASE CDC5_MSD2"/>
    <property type="match status" value="1"/>
</dbReference>
<keyword evidence="1" id="KW-0723">Serine/threonine-protein kinase</keyword>
<dbReference type="SUPFAM" id="SSF56112">
    <property type="entry name" value="Protein kinase-like (PK-like)"/>
    <property type="match status" value="1"/>
</dbReference>
<dbReference type="InterPro" id="IPR011009">
    <property type="entry name" value="Kinase-like_dom_sf"/>
</dbReference>
<organism evidence="8 9">
    <name type="scientific">Tritrichomonas musculus</name>
    <dbReference type="NCBI Taxonomy" id="1915356"/>
    <lineage>
        <taxon>Eukaryota</taxon>
        <taxon>Metamonada</taxon>
        <taxon>Parabasalia</taxon>
        <taxon>Tritrichomonadida</taxon>
        <taxon>Tritrichomonadidae</taxon>
        <taxon>Tritrichomonas</taxon>
    </lineage>
</organism>
<dbReference type="Gene3D" id="1.10.510.10">
    <property type="entry name" value="Transferase(Phosphotransferase) domain 1"/>
    <property type="match status" value="1"/>
</dbReference>
<evidence type="ECO:0000256" key="4">
    <source>
        <dbReference type="ARBA" id="ARBA00022777"/>
    </source>
</evidence>
<evidence type="ECO:0000256" key="1">
    <source>
        <dbReference type="ARBA" id="ARBA00022527"/>
    </source>
</evidence>
<keyword evidence="2" id="KW-0808">Transferase</keyword>
<comment type="caution">
    <text evidence="8">The sequence shown here is derived from an EMBL/GenBank/DDBJ whole genome shotgun (WGS) entry which is preliminary data.</text>
</comment>
<accession>A0ABR2HAN4</accession>
<proteinExistence type="predicted"/>
<dbReference type="PROSITE" id="PS50011">
    <property type="entry name" value="PROTEIN_KINASE_DOM"/>
    <property type="match status" value="1"/>
</dbReference>
<gene>
    <name evidence="8" type="ORF">M9Y10_025159</name>
</gene>
<dbReference type="SUPFAM" id="SSF82615">
    <property type="entry name" value="Polo-box domain"/>
    <property type="match status" value="2"/>
</dbReference>
<evidence type="ECO:0000256" key="5">
    <source>
        <dbReference type="ARBA" id="ARBA00022840"/>
    </source>
</evidence>
<feature type="compositionally biased region" description="Polar residues" evidence="6">
    <location>
        <begin position="567"/>
        <end position="581"/>
    </location>
</feature>
<evidence type="ECO:0000313" key="9">
    <source>
        <dbReference type="Proteomes" id="UP001470230"/>
    </source>
</evidence>
<feature type="region of interest" description="Disordered" evidence="6">
    <location>
        <begin position="474"/>
        <end position="550"/>
    </location>
</feature>
<dbReference type="SMART" id="SM00220">
    <property type="entry name" value="S_TKc"/>
    <property type="match status" value="1"/>
</dbReference>
<evidence type="ECO:0000313" key="8">
    <source>
        <dbReference type="EMBL" id="KAK8843304.1"/>
    </source>
</evidence>
<dbReference type="InterPro" id="IPR000719">
    <property type="entry name" value="Prot_kinase_dom"/>
</dbReference>
<keyword evidence="5" id="KW-0067">ATP-binding</keyword>
<feature type="region of interest" description="Disordered" evidence="6">
    <location>
        <begin position="562"/>
        <end position="587"/>
    </location>
</feature>
<dbReference type="PROSITE" id="PS00108">
    <property type="entry name" value="PROTEIN_KINASE_ST"/>
    <property type="match status" value="1"/>
</dbReference>
<dbReference type="InterPro" id="IPR000959">
    <property type="entry name" value="POLO_box_dom"/>
</dbReference>